<dbReference type="Pfam" id="PF00300">
    <property type="entry name" value="His_Phos_1"/>
    <property type="match status" value="2"/>
</dbReference>
<dbReference type="GO" id="GO:0016791">
    <property type="term" value="F:phosphatase activity"/>
    <property type="evidence" value="ECO:0007669"/>
    <property type="project" value="TreeGrafter"/>
</dbReference>
<dbReference type="PANTHER" id="PTHR48100">
    <property type="entry name" value="BROAD-SPECIFICITY PHOSPHATASE YOR283W-RELATED"/>
    <property type="match status" value="1"/>
</dbReference>
<dbReference type="SUPFAM" id="SSF53254">
    <property type="entry name" value="Phosphoglycerate mutase-like"/>
    <property type="match status" value="1"/>
</dbReference>
<dbReference type="Gene3D" id="3.40.50.1240">
    <property type="entry name" value="Phosphoglycerate mutase-like"/>
    <property type="match status" value="1"/>
</dbReference>
<dbReference type="SMART" id="SM00855">
    <property type="entry name" value="PGAM"/>
    <property type="match status" value="1"/>
</dbReference>
<dbReference type="InterPro" id="IPR050275">
    <property type="entry name" value="PGM_Phosphatase"/>
</dbReference>
<name>A0A951U5G1_9CYAN</name>
<dbReference type="AlphaFoldDB" id="A0A951U5G1"/>
<evidence type="ECO:0000313" key="4">
    <source>
        <dbReference type="Proteomes" id="UP000707356"/>
    </source>
</evidence>
<organism evidence="3 4">
    <name type="scientific">Pegethrix bostrychoides GSE-TBD4-15B</name>
    <dbReference type="NCBI Taxonomy" id="2839662"/>
    <lineage>
        <taxon>Bacteria</taxon>
        <taxon>Bacillati</taxon>
        <taxon>Cyanobacteriota</taxon>
        <taxon>Cyanophyceae</taxon>
        <taxon>Oculatellales</taxon>
        <taxon>Oculatellaceae</taxon>
        <taxon>Pegethrix</taxon>
    </lineage>
</organism>
<accession>A0A951U5G1</accession>
<dbReference type="Proteomes" id="UP000707356">
    <property type="component" value="Unassembled WGS sequence"/>
</dbReference>
<feature type="binding site" evidence="1">
    <location>
        <begin position="11"/>
        <end position="18"/>
    </location>
    <ligand>
        <name>substrate</name>
    </ligand>
</feature>
<evidence type="ECO:0000256" key="2">
    <source>
        <dbReference type="SAM" id="MobiDB-lite"/>
    </source>
</evidence>
<proteinExistence type="predicted"/>
<feature type="compositionally biased region" description="Polar residues" evidence="2">
    <location>
        <begin position="16"/>
        <end position="29"/>
    </location>
</feature>
<dbReference type="EMBL" id="JAHHHV010000068">
    <property type="protein sequence ID" value="MBW4466441.1"/>
    <property type="molecule type" value="Genomic_DNA"/>
</dbReference>
<feature type="region of interest" description="Disordered" evidence="2">
    <location>
        <begin position="16"/>
        <end position="35"/>
    </location>
</feature>
<dbReference type="InterPro" id="IPR013078">
    <property type="entry name" value="His_Pase_superF_clade-1"/>
</dbReference>
<reference evidence="3" key="1">
    <citation type="submission" date="2021-05" db="EMBL/GenBank/DDBJ databases">
        <authorList>
            <person name="Pietrasiak N."/>
            <person name="Ward R."/>
            <person name="Stajich J.E."/>
            <person name="Kurbessoian T."/>
        </authorList>
    </citation>
    <scope>NUCLEOTIDE SEQUENCE</scope>
    <source>
        <strain evidence="3">GSE-TBD4-15B</strain>
    </source>
</reference>
<sequence>MMKALKLLFIRHAQSTGNQQKRMQGNGSYELSPEGRQQAEKLAQRLLLESWRPSHIYSSPLNRAAQTAEILLSHSLSAPLPSLVSDLVDGSESDQTLEAAVNLVPPLQVPIEYADDLREFQNGIFEGLTWDEARQQYPELCQQLETTADWIQIPGAESLVEARLRSRRFIQRLLERHSNGDQVWVVSHSWILQHLIAELLGCERSWRLHARNTALFEFWIDQDRWSQESDNRFNTDLWQIRRFNDCHHLL</sequence>
<protein>
    <submittedName>
        <fullName evidence="3">Histidine phosphatase family protein</fullName>
    </submittedName>
</protein>
<gene>
    <name evidence="3" type="ORF">KME07_13535</name>
</gene>
<feature type="binding site" evidence="1">
    <location>
        <position position="63"/>
    </location>
    <ligand>
        <name>substrate</name>
    </ligand>
</feature>
<reference evidence="3" key="2">
    <citation type="journal article" date="2022" name="Microbiol. Resour. Announc.">
        <title>Metagenome Sequencing to Explore Phylogenomics of Terrestrial Cyanobacteria.</title>
        <authorList>
            <person name="Ward R.D."/>
            <person name="Stajich J.E."/>
            <person name="Johansen J.R."/>
            <person name="Huntemann M."/>
            <person name="Clum A."/>
            <person name="Foster B."/>
            <person name="Foster B."/>
            <person name="Roux S."/>
            <person name="Palaniappan K."/>
            <person name="Varghese N."/>
            <person name="Mukherjee S."/>
            <person name="Reddy T.B.K."/>
            <person name="Daum C."/>
            <person name="Copeland A."/>
            <person name="Chen I.A."/>
            <person name="Ivanova N.N."/>
            <person name="Kyrpides N.C."/>
            <person name="Shapiro N."/>
            <person name="Eloe-Fadrosh E.A."/>
            <person name="Pietrasiak N."/>
        </authorList>
    </citation>
    <scope>NUCLEOTIDE SEQUENCE</scope>
    <source>
        <strain evidence="3">GSE-TBD4-15B</strain>
    </source>
</reference>
<comment type="caution">
    <text evidence="3">The sequence shown here is derived from an EMBL/GenBank/DDBJ whole genome shotgun (WGS) entry which is preliminary data.</text>
</comment>
<dbReference type="InterPro" id="IPR029033">
    <property type="entry name" value="His_PPase_superfam"/>
</dbReference>
<evidence type="ECO:0000313" key="3">
    <source>
        <dbReference type="EMBL" id="MBW4466441.1"/>
    </source>
</evidence>
<dbReference type="CDD" id="cd07067">
    <property type="entry name" value="HP_PGM_like"/>
    <property type="match status" value="1"/>
</dbReference>
<evidence type="ECO:0000256" key="1">
    <source>
        <dbReference type="PIRSR" id="PIRSR613078-2"/>
    </source>
</evidence>